<evidence type="ECO:0000313" key="11">
    <source>
        <dbReference type="Proteomes" id="UP000320386"/>
    </source>
</evidence>
<dbReference type="GO" id="GO:0006744">
    <property type="term" value="P:ubiquinone biosynthetic process"/>
    <property type="evidence" value="ECO:0007669"/>
    <property type="project" value="TreeGrafter"/>
</dbReference>
<dbReference type="FunFam" id="1.10.357.140:FF:000008">
    <property type="entry name" value="4-hydroxybenzoate octaprenyltransferase"/>
    <property type="match status" value="1"/>
</dbReference>
<dbReference type="InterPro" id="IPR044878">
    <property type="entry name" value="UbiA_sf"/>
</dbReference>
<keyword evidence="7 9" id="KW-1133">Transmembrane helix</keyword>
<name>A0A518BV89_9BACT</name>
<feature type="transmembrane region" description="Helical" evidence="9">
    <location>
        <begin position="223"/>
        <end position="244"/>
    </location>
</feature>
<dbReference type="PANTHER" id="PTHR11048">
    <property type="entry name" value="PRENYLTRANSFERASES"/>
    <property type="match status" value="1"/>
</dbReference>
<dbReference type="CDD" id="cd13959">
    <property type="entry name" value="PT_UbiA_COQ2"/>
    <property type="match status" value="1"/>
</dbReference>
<dbReference type="Pfam" id="PF01040">
    <property type="entry name" value="UbiA"/>
    <property type="match status" value="1"/>
</dbReference>
<comment type="similarity">
    <text evidence="3">Belongs to the UbiA prenyltransferase family.</text>
</comment>
<feature type="transmembrane region" description="Helical" evidence="9">
    <location>
        <begin position="151"/>
        <end position="171"/>
    </location>
</feature>
<dbReference type="Proteomes" id="UP000320386">
    <property type="component" value="Chromosome"/>
</dbReference>
<proteinExistence type="inferred from homology"/>
<comment type="cofactor">
    <cofactor evidence="1">
        <name>Mg(2+)</name>
        <dbReference type="ChEBI" id="CHEBI:18420"/>
    </cofactor>
</comment>
<evidence type="ECO:0000256" key="8">
    <source>
        <dbReference type="ARBA" id="ARBA00023136"/>
    </source>
</evidence>
<evidence type="ECO:0000256" key="4">
    <source>
        <dbReference type="ARBA" id="ARBA00022475"/>
    </source>
</evidence>
<protein>
    <submittedName>
        <fullName evidence="10">4-hydroxybenzoate octaprenyltransferase</fullName>
        <ecNumber evidence="10">2.5.1.-</ecNumber>
    </submittedName>
</protein>
<evidence type="ECO:0000256" key="7">
    <source>
        <dbReference type="ARBA" id="ARBA00022989"/>
    </source>
</evidence>
<feature type="transmembrane region" description="Helical" evidence="9">
    <location>
        <begin position="283"/>
        <end position="304"/>
    </location>
</feature>
<keyword evidence="4" id="KW-1003">Cell membrane</keyword>
<reference evidence="10 11" key="1">
    <citation type="submission" date="2019-02" db="EMBL/GenBank/DDBJ databases">
        <title>Deep-cultivation of Planctomycetes and their phenomic and genomic characterization uncovers novel biology.</title>
        <authorList>
            <person name="Wiegand S."/>
            <person name="Jogler M."/>
            <person name="Boedeker C."/>
            <person name="Pinto D."/>
            <person name="Vollmers J."/>
            <person name="Rivas-Marin E."/>
            <person name="Kohn T."/>
            <person name="Peeters S.H."/>
            <person name="Heuer A."/>
            <person name="Rast P."/>
            <person name="Oberbeckmann S."/>
            <person name="Bunk B."/>
            <person name="Jeske O."/>
            <person name="Meyerdierks A."/>
            <person name="Storesund J.E."/>
            <person name="Kallscheuer N."/>
            <person name="Luecker S."/>
            <person name="Lage O.M."/>
            <person name="Pohl T."/>
            <person name="Merkel B.J."/>
            <person name="Hornburger P."/>
            <person name="Mueller R.-W."/>
            <person name="Bruemmer F."/>
            <person name="Labrenz M."/>
            <person name="Spormann A.M."/>
            <person name="Op den Camp H."/>
            <person name="Overmann J."/>
            <person name="Amann R."/>
            <person name="Jetten M.S.M."/>
            <person name="Mascher T."/>
            <person name="Medema M.H."/>
            <person name="Devos D.P."/>
            <person name="Kaster A.-K."/>
            <person name="Ovreas L."/>
            <person name="Rohde M."/>
            <person name="Galperin M.Y."/>
            <person name="Jogler C."/>
        </authorList>
    </citation>
    <scope>NUCLEOTIDE SEQUENCE [LARGE SCALE GENOMIC DNA]</scope>
    <source>
        <strain evidence="10 11">Pan265</strain>
    </source>
</reference>
<feature type="transmembrane region" description="Helical" evidence="9">
    <location>
        <begin position="250"/>
        <end position="271"/>
    </location>
</feature>
<keyword evidence="5 10" id="KW-0808">Transferase</keyword>
<feature type="transmembrane region" description="Helical" evidence="9">
    <location>
        <begin position="127"/>
        <end position="144"/>
    </location>
</feature>
<dbReference type="AlphaFoldDB" id="A0A518BV89"/>
<dbReference type="GO" id="GO:0016765">
    <property type="term" value="F:transferase activity, transferring alkyl or aryl (other than methyl) groups"/>
    <property type="evidence" value="ECO:0007669"/>
    <property type="project" value="InterPro"/>
</dbReference>
<dbReference type="InterPro" id="IPR000537">
    <property type="entry name" value="UbiA_prenyltransferase"/>
</dbReference>
<dbReference type="InterPro" id="IPR006371">
    <property type="entry name" value="Polyprenyltransferase_UbiA-li"/>
</dbReference>
<evidence type="ECO:0000256" key="5">
    <source>
        <dbReference type="ARBA" id="ARBA00022679"/>
    </source>
</evidence>
<evidence type="ECO:0000256" key="3">
    <source>
        <dbReference type="ARBA" id="ARBA00005985"/>
    </source>
</evidence>
<dbReference type="InterPro" id="IPR039653">
    <property type="entry name" value="Prenyltransferase"/>
</dbReference>
<feature type="transmembrane region" description="Helical" evidence="9">
    <location>
        <begin position="102"/>
        <end position="121"/>
    </location>
</feature>
<dbReference type="KEGG" id="mcad:Pan265_07420"/>
<keyword evidence="8 9" id="KW-0472">Membrane</keyword>
<dbReference type="GO" id="GO:0005886">
    <property type="term" value="C:plasma membrane"/>
    <property type="evidence" value="ECO:0007669"/>
    <property type="project" value="TreeGrafter"/>
</dbReference>
<feature type="transmembrane region" description="Helical" evidence="9">
    <location>
        <begin position="183"/>
        <end position="202"/>
    </location>
</feature>
<comment type="subcellular location">
    <subcellularLocation>
        <location evidence="2">Membrane</location>
        <topology evidence="2">Multi-pass membrane protein</topology>
    </subcellularLocation>
</comment>
<feature type="transmembrane region" description="Helical" evidence="9">
    <location>
        <begin position="52"/>
        <end position="69"/>
    </location>
</feature>
<feature type="transmembrane region" description="Helical" evidence="9">
    <location>
        <begin position="29"/>
        <end position="46"/>
    </location>
</feature>
<evidence type="ECO:0000256" key="1">
    <source>
        <dbReference type="ARBA" id="ARBA00001946"/>
    </source>
</evidence>
<dbReference type="Gene3D" id="1.20.120.1780">
    <property type="entry name" value="UbiA prenyltransferase"/>
    <property type="match status" value="1"/>
</dbReference>
<keyword evidence="11" id="KW-1185">Reference proteome</keyword>
<sequence>MTTDSAPAPRSPLALLHAIAADIKLSHTVFALPFALLAMFLAAAGVDRLPSAAEWALILFCMVAARTFAMTFNRWADARLDADNPRTAGRALPAGRVTRPQMLVACLASAALLILGAAGFLLLNNPWPLLLSPAVLLVLALYSLTKRFTALCHLVLGVALGLSPLAAALAIEPAFLTRPDTWLLSGFVLGWVAGFDILYALADLEHDRQHNIFSIPARLGLTAALWLSRTLHLTAAALLVILAATAIHLGAFFALASGIALALLITEHAIVARSHTKHLDVAFFTLNGIISLILGAAGIVDVLMY</sequence>
<evidence type="ECO:0000256" key="9">
    <source>
        <dbReference type="SAM" id="Phobius"/>
    </source>
</evidence>
<dbReference type="OrthoDB" id="9782418at2"/>
<dbReference type="PANTHER" id="PTHR11048:SF28">
    <property type="entry name" value="4-HYDROXYBENZOATE POLYPRENYLTRANSFERASE, MITOCHONDRIAL"/>
    <property type="match status" value="1"/>
</dbReference>
<keyword evidence="6 9" id="KW-0812">Transmembrane</keyword>
<dbReference type="Gene3D" id="1.10.357.140">
    <property type="entry name" value="UbiA prenyltransferase"/>
    <property type="match status" value="1"/>
</dbReference>
<evidence type="ECO:0000313" key="10">
    <source>
        <dbReference type="EMBL" id="QDU70900.1"/>
    </source>
</evidence>
<dbReference type="RefSeq" id="WP_145445039.1">
    <property type="nucleotide sequence ID" value="NZ_CP036280.1"/>
</dbReference>
<accession>A0A518BV89</accession>
<gene>
    <name evidence="10" type="primary">ubiA</name>
    <name evidence="10" type="ORF">Pan265_07420</name>
</gene>
<dbReference type="NCBIfam" id="TIGR01475">
    <property type="entry name" value="ubiA_other"/>
    <property type="match status" value="1"/>
</dbReference>
<dbReference type="EC" id="2.5.1.-" evidence="10"/>
<dbReference type="EMBL" id="CP036280">
    <property type="protein sequence ID" value="QDU70900.1"/>
    <property type="molecule type" value="Genomic_DNA"/>
</dbReference>
<evidence type="ECO:0000256" key="6">
    <source>
        <dbReference type="ARBA" id="ARBA00022692"/>
    </source>
</evidence>
<evidence type="ECO:0000256" key="2">
    <source>
        <dbReference type="ARBA" id="ARBA00004141"/>
    </source>
</evidence>
<organism evidence="10 11">
    <name type="scientific">Mucisphaera calidilacus</name>
    <dbReference type="NCBI Taxonomy" id="2527982"/>
    <lineage>
        <taxon>Bacteria</taxon>
        <taxon>Pseudomonadati</taxon>
        <taxon>Planctomycetota</taxon>
        <taxon>Phycisphaerae</taxon>
        <taxon>Phycisphaerales</taxon>
        <taxon>Phycisphaeraceae</taxon>
        <taxon>Mucisphaera</taxon>
    </lineage>
</organism>